<dbReference type="InterPro" id="IPR006685">
    <property type="entry name" value="MscS_channel_2nd"/>
</dbReference>
<dbReference type="SUPFAM" id="SSF82861">
    <property type="entry name" value="Mechanosensitive channel protein MscS (YggB), transmembrane region"/>
    <property type="match status" value="1"/>
</dbReference>
<accession>A0A2V0P3L3</accession>
<name>A0A2V0P3L3_9CHLO</name>
<sequence>MNALPQAAGRAQARPLASRIAVARWARGSAARAAASSGRPGDAASAAAAPAAATAEPRPAPPRLPLPAMAAAAVAAAASALAPPAAHAARAAAAALAPSPAAVAPLDWAVGFAVAHIAVPVAFTWLFICALNHLANKAEQMPNPDGVSITDVAPRALRGPAVGALAALLVIRLARNISHGIDQFVHLYSPHYGPLHDTIEPILHASGDVFTALDSILLRLYAAVAVLFAAWAAAELKDVAVGLWLRSSSAPGRVSPGLGSAAVSVEGEVSEVVAREMGVADATARRELRRAVLPLSSLASWAIFAAGIALALNLLGVNILPLLTVGGASTIVVGLASQQLLANALNGVSLFFSRPFITGESVTLQQGAMQISGTVLRVTPMRTLLRDADGVVISLPNKVVSEMVIYNRSRNIAALPPQLGHVLRQPLRVRMRVGAGQPAAALAALRAGAEARLAEAEKAGVVEHGTGGVALGRITDSGVELLLTATLLTSEFGFSGAGSSQLALDLYALAAANGASCATM</sequence>
<evidence type="ECO:0000259" key="3">
    <source>
        <dbReference type="Pfam" id="PF00924"/>
    </source>
</evidence>
<feature type="transmembrane region" description="Helical" evidence="2">
    <location>
        <begin position="68"/>
        <end position="88"/>
    </location>
</feature>
<feature type="region of interest" description="Disordered" evidence="1">
    <location>
        <begin position="33"/>
        <end position="62"/>
    </location>
</feature>
<dbReference type="InterPro" id="IPR010920">
    <property type="entry name" value="LSM_dom_sf"/>
</dbReference>
<dbReference type="SUPFAM" id="SSF50182">
    <property type="entry name" value="Sm-like ribonucleoproteins"/>
    <property type="match status" value="1"/>
</dbReference>
<organism evidence="4 5">
    <name type="scientific">Raphidocelis subcapitata</name>
    <dbReference type="NCBI Taxonomy" id="307507"/>
    <lineage>
        <taxon>Eukaryota</taxon>
        <taxon>Viridiplantae</taxon>
        <taxon>Chlorophyta</taxon>
        <taxon>core chlorophytes</taxon>
        <taxon>Chlorophyceae</taxon>
        <taxon>CS clade</taxon>
        <taxon>Sphaeropleales</taxon>
        <taxon>Selenastraceae</taxon>
        <taxon>Raphidocelis</taxon>
    </lineage>
</organism>
<dbReference type="PROSITE" id="PS01246">
    <property type="entry name" value="UPF0003"/>
    <property type="match status" value="1"/>
</dbReference>
<dbReference type="PANTHER" id="PTHR30566">
    <property type="entry name" value="YNAI-RELATED MECHANOSENSITIVE ION CHANNEL"/>
    <property type="match status" value="1"/>
</dbReference>
<evidence type="ECO:0000256" key="1">
    <source>
        <dbReference type="SAM" id="MobiDB-lite"/>
    </source>
</evidence>
<keyword evidence="2" id="KW-0472">Membrane</keyword>
<dbReference type="GO" id="GO:0055085">
    <property type="term" value="P:transmembrane transport"/>
    <property type="evidence" value="ECO:0007669"/>
    <property type="project" value="InterPro"/>
</dbReference>
<protein>
    <submittedName>
        <fullName evidence="4">Mechanosensitive ion channel</fullName>
    </submittedName>
</protein>
<feature type="transmembrane region" description="Helical" evidence="2">
    <location>
        <begin position="291"/>
        <end position="312"/>
    </location>
</feature>
<dbReference type="PANTHER" id="PTHR30566:SF5">
    <property type="entry name" value="MECHANOSENSITIVE ION CHANNEL PROTEIN 1, MITOCHONDRIAL-RELATED"/>
    <property type="match status" value="1"/>
</dbReference>
<keyword evidence="2" id="KW-0812">Transmembrane</keyword>
<evidence type="ECO:0000313" key="4">
    <source>
        <dbReference type="EMBL" id="GBF92443.1"/>
    </source>
</evidence>
<dbReference type="InParanoid" id="A0A2V0P3L3"/>
<feature type="transmembrane region" description="Helical" evidence="2">
    <location>
        <begin position="216"/>
        <end position="234"/>
    </location>
</feature>
<comment type="caution">
    <text evidence="4">The sequence shown here is derived from an EMBL/GenBank/DDBJ whole genome shotgun (WGS) entry which is preliminary data.</text>
</comment>
<dbReference type="AlphaFoldDB" id="A0A2V0P3L3"/>
<dbReference type="Proteomes" id="UP000247498">
    <property type="component" value="Unassembled WGS sequence"/>
</dbReference>
<dbReference type="OrthoDB" id="431980at2759"/>
<dbReference type="InterPro" id="IPR006686">
    <property type="entry name" value="MscS_channel_CS"/>
</dbReference>
<feature type="compositionally biased region" description="Low complexity" evidence="1">
    <location>
        <begin position="33"/>
        <end position="57"/>
    </location>
</feature>
<dbReference type="Pfam" id="PF00924">
    <property type="entry name" value="MS_channel_2nd"/>
    <property type="match status" value="1"/>
</dbReference>
<dbReference type="GO" id="GO:0016020">
    <property type="term" value="C:membrane"/>
    <property type="evidence" value="ECO:0007669"/>
    <property type="project" value="InterPro"/>
</dbReference>
<evidence type="ECO:0000256" key="2">
    <source>
        <dbReference type="SAM" id="Phobius"/>
    </source>
</evidence>
<reference evidence="4 5" key="1">
    <citation type="journal article" date="2018" name="Sci. Rep.">
        <title>Raphidocelis subcapitata (=Pseudokirchneriella subcapitata) provides an insight into genome evolution and environmental adaptations in the Sphaeropleales.</title>
        <authorList>
            <person name="Suzuki S."/>
            <person name="Yamaguchi H."/>
            <person name="Nakajima N."/>
            <person name="Kawachi M."/>
        </authorList>
    </citation>
    <scope>NUCLEOTIDE SEQUENCE [LARGE SCALE GENOMIC DNA]</scope>
    <source>
        <strain evidence="4 5">NIES-35</strain>
    </source>
</reference>
<proteinExistence type="predicted"/>
<feature type="domain" description="Mechanosensitive ion channel MscS" evidence="3">
    <location>
        <begin position="340"/>
        <end position="409"/>
    </location>
</feature>
<feature type="transmembrane region" description="Helical" evidence="2">
    <location>
        <begin position="318"/>
        <end position="336"/>
    </location>
</feature>
<evidence type="ECO:0000313" key="5">
    <source>
        <dbReference type="Proteomes" id="UP000247498"/>
    </source>
</evidence>
<dbReference type="Gene3D" id="1.10.287.1260">
    <property type="match status" value="1"/>
</dbReference>
<dbReference type="InterPro" id="IPR011014">
    <property type="entry name" value="MscS_channel_TM-2"/>
</dbReference>
<dbReference type="EMBL" id="BDRX01000032">
    <property type="protein sequence ID" value="GBF92443.1"/>
    <property type="molecule type" value="Genomic_DNA"/>
</dbReference>
<feature type="transmembrane region" description="Helical" evidence="2">
    <location>
        <begin position="108"/>
        <end position="135"/>
    </location>
</feature>
<keyword evidence="2" id="KW-1133">Transmembrane helix</keyword>
<dbReference type="STRING" id="307507.A0A2V0P3L3"/>
<keyword evidence="5" id="KW-1185">Reference proteome</keyword>
<gene>
    <name evidence="4" type="ORF">Rsub_04547</name>
</gene>